<dbReference type="Gene3D" id="1.10.260.40">
    <property type="entry name" value="lambda repressor-like DNA-binding domains"/>
    <property type="match status" value="1"/>
</dbReference>
<dbReference type="InterPro" id="IPR010982">
    <property type="entry name" value="Lambda_DNA-bd_dom_sf"/>
</dbReference>
<proteinExistence type="predicted"/>
<dbReference type="EMBL" id="CP027806">
    <property type="protein sequence ID" value="AXJ02550.1"/>
    <property type="molecule type" value="Genomic_DNA"/>
</dbReference>
<reference evidence="2 3" key="1">
    <citation type="submission" date="2018-03" db="EMBL/GenBank/DDBJ databases">
        <title>Phenotypic and genomic properties of Cyclonatronum proteinivorum gen. nov., sp. nov., a haloalkaliphilic bacteroidete from soda lakes possessing Na+-translocating rhodopsin.</title>
        <authorList>
            <person name="Toshchakov S.V."/>
            <person name="Korzhenkov A."/>
            <person name="Samarov N.I."/>
            <person name="Kublanov I.V."/>
            <person name="Muntyan M.S."/>
            <person name="Sorokin D.Y."/>
        </authorList>
    </citation>
    <scope>NUCLEOTIDE SEQUENCE [LARGE SCALE GENOMIC DNA]</scope>
    <source>
        <strain evidence="2 3">Omega</strain>
    </source>
</reference>
<sequence length="118" mass="13181">MKKSKVEQFTDSLKSDNGNWLNAARERKANRAWLRKSQEIALRILSVLREKGMQQKKLASMLGVSPQQVSKIVKGKENLTLETISKIEMALGAELINIAEKKSQVSYQPVSVSPTGKL</sequence>
<evidence type="ECO:0000313" key="2">
    <source>
        <dbReference type="EMBL" id="AXJ02550.1"/>
    </source>
</evidence>
<dbReference type="KEGG" id="cprv:CYPRO_3317"/>
<dbReference type="InterPro" id="IPR001387">
    <property type="entry name" value="Cro/C1-type_HTH"/>
</dbReference>
<keyword evidence="3" id="KW-1185">Reference proteome</keyword>
<evidence type="ECO:0000313" key="3">
    <source>
        <dbReference type="Proteomes" id="UP000254808"/>
    </source>
</evidence>
<dbReference type="AlphaFoldDB" id="A0A345UPZ8"/>
<dbReference type="SMART" id="SM00530">
    <property type="entry name" value="HTH_XRE"/>
    <property type="match status" value="1"/>
</dbReference>
<dbReference type="CDD" id="cd00093">
    <property type="entry name" value="HTH_XRE"/>
    <property type="match status" value="1"/>
</dbReference>
<name>A0A345UPZ8_9BACT</name>
<accession>A0A345UPZ8</accession>
<dbReference type="PROSITE" id="PS50943">
    <property type="entry name" value="HTH_CROC1"/>
    <property type="match status" value="1"/>
</dbReference>
<protein>
    <submittedName>
        <fullName evidence="2">Helix-turn-helix protein</fullName>
    </submittedName>
</protein>
<dbReference type="RefSeq" id="WP_114985623.1">
    <property type="nucleotide sequence ID" value="NZ_CP027806.1"/>
</dbReference>
<gene>
    <name evidence="2" type="ORF">CYPRO_3317</name>
</gene>
<dbReference type="Pfam" id="PF01381">
    <property type="entry name" value="HTH_3"/>
    <property type="match status" value="1"/>
</dbReference>
<feature type="domain" description="HTH cro/C1-type" evidence="1">
    <location>
        <begin position="44"/>
        <end position="98"/>
    </location>
</feature>
<evidence type="ECO:0000259" key="1">
    <source>
        <dbReference type="PROSITE" id="PS50943"/>
    </source>
</evidence>
<dbReference type="OrthoDB" id="678731at2"/>
<dbReference type="Proteomes" id="UP000254808">
    <property type="component" value="Chromosome"/>
</dbReference>
<dbReference type="SUPFAM" id="SSF47413">
    <property type="entry name" value="lambda repressor-like DNA-binding domains"/>
    <property type="match status" value="1"/>
</dbReference>
<organism evidence="2 3">
    <name type="scientific">Cyclonatronum proteinivorum</name>
    <dbReference type="NCBI Taxonomy" id="1457365"/>
    <lineage>
        <taxon>Bacteria</taxon>
        <taxon>Pseudomonadati</taxon>
        <taxon>Balneolota</taxon>
        <taxon>Balneolia</taxon>
        <taxon>Balneolales</taxon>
        <taxon>Cyclonatronaceae</taxon>
        <taxon>Cyclonatronum</taxon>
    </lineage>
</organism>
<dbReference type="GO" id="GO:0003677">
    <property type="term" value="F:DNA binding"/>
    <property type="evidence" value="ECO:0007669"/>
    <property type="project" value="InterPro"/>
</dbReference>